<protein>
    <submittedName>
        <fullName evidence="6">Dihydrodipicolinate synthase family protein</fullName>
    </submittedName>
</protein>
<reference evidence="6 7" key="1">
    <citation type="submission" date="2024-01" db="EMBL/GenBank/DDBJ databases">
        <title>Niabella digestum sp. nov., isolated from waste digestion system.</title>
        <authorList>
            <person name="Zhang L."/>
        </authorList>
    </citation>
    <scope>NUCLEOTIDE SEQUENCE [LARGE SCALE GENOMIC DNA]</scope>
    <source>
        <strain evidence="6 7">A18</strain>
    </source>
</reference>
<comment type="caution">
    <text evidence="6">The sequence shown here is derived from an EMBL/GenBank/DDBJ whole genome shotgun (WGS) entry which is preliminary data.</text>
</comment>
<dbReference type="PRINTS" id="PR00146">
    <property type="entry name" value="DHPICSNTHASE"/>
</dbReference>
<dbReference type="SMART" id="SM01130">
    <property type="entry name" value="DHDPS"/>
    <property type="match status" value="1"/>
</dbReference>
<comment type="subcellular location">
    <subcellularLocation>
        <location evidence="1">Cytoplasm</location>
    </subcellularLocation>
</comment>
<dbReference type="InterPro" id="IPR013785">
    <property type="entry name" value="Aldolase_TIM"/>
</dbReference>
<evidence type="ECO:0000256" key="5">
    <source>
        <dbReference type="PIRNR" id="PIRNR001365"/>
    </source>
</evidence>
<evidence type="ECO:0000256" key="4">
    <source>
        <dbReference type="ARBA" id="ARBA00023277"/>
    </source>
</evidence>
<comment type="similarity">
    <text evidence="5">Belongs to the DapA family.</text>
</comment>
<dbReference type="InterPro" id="IPR002220">
    <property type="entry name" value="DapA-like"/>
</dbReference>
<evidence type="ECO:0000256" key="3">
    <source>
        <dbReference type="ARBA" id="ARBA00023239"/>
    </source>
</evidence>
<keyword evidence="3 5" id="KW-0456">Lyase</keyword>
<dbReference type="Gene3D" id="3.20.20.70">
    <property type="entry name" value="Aldolase class I"/>
    <property type="match status" value="1"/>
</dbReference>
<name>A0ABU7RE83_9BACT</name>
<keyword evidence="4" id="KW-0119">Carbohydrate metabolism</keyword>
<organism evidence="6 7">
    <name type="scientific">Niabella digestorum</name>
    <dbReference type="NCBI Taxonomy" id="3117701"/>
    <lineage>
        <taxon>Bacteria</taxon>
        <taxon>Pseudomonadati</taxon>
        <taxon>Bacteroidota</taxon>
        <taxon>Chitinophagia</taxon>
        <taxon>Chitinophagales</taxon>
        <taxon>Chitinophagaceae</taxon>
        <taxon>Niabella</taxon>
    </lineage>
</organism>
<dbReference type="PANTHER" id="PTHR12128:SF21">
    <property type="entry name" value="N-ACETYLNEURAMINATE LYASE"/>
    <property type="match status" value="1"/>
</dbReference>
<sequence length="317" mass="34848">MHRRKTEGLLAATFSTFDENNELKLELIPIVVERLIADGVKGVFVGGTNGEGLSMSTEERMAVTEAYVKASNGRIQVFAHVGHSSIKEAQKLAAHAQQVGVDAISAVAAFYFKPSSAANLADCMAQIAMAAPELPFYYYHMPAITGVSVSVISFLQHAAPIIPNLAGVKYTANTLHEYQDCLRFEEGKYDILFGYDELLLPALVMGARGAIGSTYSFAAPMYHKVMQLFNEGKLAEAASAQYDCNEMIRALAKYPSIPTQKEIIRLDGLDLGGCRYPLRRLNEVQVAELKQYLDAINFFKKLELARKEYACQSSVNV</sequence>
<proteinExistence type="inferred from homology"/>
<dbReference type="PANTHER" id="PTHR12128">
    <property type="entry name" value="DIHYDRODIPICOLINATE SYNTHASE"/>
    <property type="match status" value="1"/>
</dbReference>
<evidence type="ECO:0000313" key="6">
    <source>
        <dbReference type="EMBL" id="MEE6186310.1"/>
    </source>
</evidence>
<accession>A0ABU7RE83</accession>
<keyword evidence="2" id="KW-0963">Cytoplasm</keyword>
<evidence type="ECO:0000256" key="1">
    <source>
        <dbReference type="ARBA" id="ARBA00004496"/>
    </source>
</evidence>
<dbReference type="SUPFAM" id="SSF51569">
    <property type="entry name" value="Aldolase"/>
    <property type="match status" value="1"/>
</dbReference>
<dbReference type="Pfam" id="PF00701">
    <property type="entry name" value="DHDPS"/>
    <property type="match status" value="1"/>
</dbReference>
<dbReference type="RefSeq" id="WP_330973720.1">
    <property type="nucleotide sequence ID" value="NZ_JAZGLY010000002.1"/>
</dbReference>
<keyword evidence="7" id="KW-1185">Reference proteome</keyword>
<dbReference type="PIRSF" id="PIRSF001365">
    <property type="entry name" value="DHDPS"/>
    <property type="match status" value="1"/>
</dbReference>
<gene>
    <name evidence="6" type="ORF">V2H41_03405</name>
</gene>
<dbReference type="Proteomes" id="UP001357452">
    <property type="component" value="Unassembled WGS sequence"/>
</dbReference>
<dbReference type="EMBL" id="JAZGLY010000002">
    <property type="protein sequence ID" value="MEE6186310.1"/>
    <property type="molecule type" value="Genomic_DNA"/>
</dbReference>
<evidence type="ECO:0000256" key="2">
    <source>
        <dbReference type="ARBA" id="ARBA00022490"/>
    </source>
</evidence>
<evidence type="ECO:0000313" key="7">
    <source>
        <dbReference type="Proteomes" id="UP001357452"/>
    </source>
</evidence>